<keyword evidence="3" id="KW-1185">Reference proteome</keyword>
<sequence>MAEQYGVDLSALDQVVKELNQVLKDMGGPRSKAKHNTYIPKGALGKGFSEEAELYQEHAETKAKIEDEILKKIEDLIDDFGKKTEKTRGAYDDAETANSVKPKDLS</sequence>
<gene>
    <name evidence="2" type="ORF">M1E25_21235</name>
</gene>
<protein>
    <submittedName>
        <fullName evidence="2">Uncharacterized protein</fullName>
    </submittedName>
</protein>
<dbReference type="RefSeq" id="WP_251418141.1">
    <property type="nucleotide sequence ID" value="NZ_JAMQGM010000047.1"/>
</dbReference>
<dbReference type="Proteomes" id="UP001167160">
    <property type="component" value="Unassembled WGS sequence"/>
</dbReference>
<evidence type="ECO:0000313" key="3">
    <source>
        <dbReference type="Proteomes" id="UP001167160"/>
    </source>
</evidence>
<proteinExistence type="predicted"/>
<evidence type="ECO:0000256" key="1">
    <source>
        <dbReference type="SAM" id="MobiDB-lite"/>
    </source>
</evidence>
<dbReference type="EMBL" id="JAMQGM010000047">
    <property type="protein sequence ID" value="MCM2579839.1"/>
    <property type="molecule type" value="Genomic_DNA"/>
</dbReference>
<evidence type="ECO:0000313" key="2">
    <source>
        <dbReference type="EMBL" id="MCM2579839.1"/>
    </source>
</evidence>
<accession>A0ABT0XBP2</accession>
<comment type="caution">
    <text evidence="2">The sequence shown here is derived from an EMBL/GenBank/DDBJ whole genome shotgun (WGS) entry which is preliminary data.</text>
</comment>
<organism evidence="2 3">
    <name type="scientific">Streptomyces meridianus</name>
    <dbReference type="NCBI Taxonomy" id="2938945"/>
    <lineage>
        <taxon>Bacteria</taxon>
        <taxon>Bacillati</taxon>
        <taxon>Actinomycetota</taxon>
        <taxon>Actinomycetes</taxon>
        <taxon>Kitasatosporales</taxon>
        <taxon>Streptomycetaceae</taxon>
        <taxon>Streptomyces</taxon>
    </lineage>
</organism>
<name>A0ABT0XBP2_9ACTN</name>
<reference evidence="2" key="1">
    <citation type="journal article" date="2023" name="Int. J. Syst. Evol. Microbiol.">
        <title>Streptomyces meridianus sp. nov. isolated from brackish water of the Tagus estuary in Alcochete, Portugal.</title>
        <authorList>
            <person name="Santos J.D.N."/>
            <person name="Klimek D."/>
            <person name="Calusinska M."/>
            <person name="Lobo Da Cunha A."/>
            <person name="Catita J."/>
            <person name="Goncalves H."/>
            <person name="Gonzalez I."/>
            <person name="Reyes F."/>
            <person name="Lage O.M."/>
        </authorList>
    </citation>
    <scope>NUCLEOTIDE SEQUENCE</scope>
    <source>
        <strain evidence="2">MTZ3.1</strain>
    </source>
</reference>
<feature type="region of interest" description="Disordered" evidence="1">
    <location>
        <begin position="84"/>
        <end position="106"/>
    </location>
</feature>